<dbReference type="EMBL" id="QMDX01000003">
    <property type="protein sequence ID" value="TSD14745.1"/>
    <property type="molecule type" value="Genomic_DNA"/>
</dbReference>
<dbReference type="Pfam" id="PF19125">
    <property type="entry name" value="DUF5809"/>
    <property type="match status" value="1"/>
</dbReference>
<evidence type="ECO:0000313" key="2">
    <source>
        <dbReference type="EMBL" id="TSD14745.1"/>
    </source>
</evidence>
<name>A0A554NBK9_9EURY</name>
<dbReference type="RefSeq" id="WP_144261463.1">
    <property type="nucleotide sequence ID" value="NZ_QMDX01000003.1"/>
</dbReference>
<dbReference type="InterPro" id="IPR043832">
    <property type="entry name" value="DUF5809"/>
</dbReference>
<reference evidence="2 3" key="1">
    <citation type="submission" date="2018-06" db="EMBL/GenBank/DDBJ databases">
        <title>Natronomonas sp. F16-60 a new haloarchaeon isolated from a solar saltern of Isla Cristina, Huelva, Spain.</title>
        <authorList>
            <person name="Duran-Viseras A."/>
            <person name="Sanchez-Porro C."/>
            <person name="Ventosa A."/>
        </authorList>
    </citation>
    <scope>NUCLEOTIDE SEQUENCE [LARGE SCALE GENOMIC DNA]</scope>
    <source>
        <strain evidence="2 3">F16-60</strain>
    </source>
</reference>
<dbReference type="AlphaFoldDB" id="A0A554NBK9"/>
<accession>A0A554NBK9</accession>
<protein>
    <submittedName>
        <fullName evidence="2">Uncharacterized protein</fullName>
    </submittedName>
</protein>
<keyword evidence="3" id="KW-1185">Reference proteome</keyword>
<gene>
    <name evidence="2" type="ORF">DP107_07150</name>
</gene>
<feature type="compositionally biased region" description="Acidic residues" evidence="1">
    <location>
        <begin position="181"/>
        <end position="193"/>
    </location>
</feature>
<dbReference type="Proteomes" id="UP000319894">
    <property type="component" value="Unassembled WGS sequence"/>
</dbReference>
<comment type="caution">
    <text evidence="2">The sequence shown here is derived from an EMBL/GenBank/DDBJ whole genome shotgun (WGS) entry which is preliminary data.</text>
</comment>
<evidence type="ECO:0000313" key="3">
    <source>
        <dbReference type="Proteomes" id="UP000319894"/>
    </source>
</evidence>
<feature type="region of interest" description="Disordered" evidence="1">
    <location>
        <begin position="170"/>
        <end position="193"/>
    </location>
</feature>
<evidence type="ECO:0000256" key="1">
    <source>
        <dbReference type="SAM" id="MobiDB-lite"/>
    </source>
</evidence>
<feature type="region of interest" description="Disordered" evidence="1">
    <location>
        <begin position="107"/>
        <end position="134"/>
    </location>
</feature>
<proteinExistence type="predicted"/>
<sequence>MHTEGQFAPASAAEARRLYAELGGAAGAVVREAVKTMDFDREEYNERVTDDVRSTARDALFASLLEVRVGDREAFESWRATFDGDCRVMGSDGVPNVVWHVVPFGATGPPDRAADDNGGRDPPGSRTESGEEAVTPVAVAATFQDEPEAAKATLQRTVFGRVYHEVIHADPVGTGAHSTEPPEDEDGAEGGGE</sequence>
<organism evidence="2 3">
    <name type="scientific">Haloglomus irregulare</name>
    <dbReference type="NCBI Taxonomy" id="2234134"/>
    <lineage>
        <taxon>Archaea</taxon>
        <taxon>Methanobacteriati</taxon>
        <taxon>Methanobacteriota</taxon>
        <taxon>Stenosarchaea group</taxon>
        <taxon>Halobacteria</taxon>
        <taxon>Halobacteriales</taxon>
        <taxon>Natronomonadaceae</taxon>
        <taxon>Haloglomus</taxon>
    </lineage>
</organism>
<dbReference type="InParanoid" id="A0A554NBK9"/>